<dbReference type="InterPro" id="IPR055592">
    <property type="entry name" value="DUF7168"/>
</dbReference>
<feature type="domain" description="DUF2786" evidence="2">
    <location>
        <begin position="9"/>
        <end position="49"/>
    </location>
</feature>
<dbReference type="EMBL" id="BSDI01000010">
    <property type="protein sequence ID" value="GLH97364.1"/>
    <property type="molecule type" value="Genomic_DNA"/>
</dbReference>
<feature type="region of interest" description="Disordered" evidence="1">
    <location>
        <begin position="212"/>
        <end position="248"/>
    </location>
</feature>
<evidence type="ECO:0008006" key="6">
    <source>
        <dbReference type="Google" id="ProtNLM"/>
    </source>
</evidence>
<evidence type="ECO:0000256" key="1">
    <source>
        <dbReference type="SAM" id="MobiDB-lite"/>
    </source>
</evidence>
<gene>
    <name evidence="4" type="ORF">Pa4123_26390</name>
</gene>
<dbReference type="Pfam" id="PF10979">
    <property type="entry name" value="DUF2786"/>
    <property type="match status" value="1"/>
</dbReference>
<evidence type="ECO:0000259" key="3">
    <source>
        <dbReference type="Pfam" id="PF23771"/>
    </source>
</evidence>
<evidence type="ECO:0000259" key="2">
    <source>
        <dbReference type="Pfam" id="PF10979"/>
    </source>
</evidence>
<organism evidence="4 5">
    <name type="scientific">Phytohabitans aurantiacus</name>
    <dbReference type="NCBI Taxonomy" id="3016789"/>
    <lineage>
        <taxon>Bacteria</taxon>
        <taxon>Bacillati</taxon>
        <taxon>Actinomycetota</taxon>
        <taxon>Actinomycetes</taxon>
        <taxon>Micromonosporales</taxon>
        <taxon>Micromonosporaceae</taxon>
    </lineage>
</organism>
<keyword evidence="5" id="KW-1185">Reference proteome</keyword>
<name>A0ABQ5QUH5_9ACTN</name>
<proteinExistence type="predicted"/>
<dbReference type="Proteomes" id="UP001144280">
    <property type="component" value="Unassembled WGS sequence"/>
</dbReference>
<feature type="compositionally biased region" description="Basic and acidic residues" evidence="1">
    <location>
        <begin position="223"/>
        <end position="232"/>
    </location>
</feature>
<dbReference type="InterPro" id="IPR024498">
    <property type="entry name" value="DUF2786"/>
</dbReference>
<evidence type="ECO:0000313" key="5">
    <source>
        <dbReference type="Proteomes" id="UP001144280"/>
    </source>
</evidence>
<feature type="domain" description="DUF7168" evidence="3">
    <location>
        <begin position="78"/>
        <end position="177"/>
    </location>
</feature>
<sequence length="248" mass="26696">MTTTDAPEKMLARIRALLTKAEDPAATPEEAETYTAKAAELMAKYGVDRAMLAAADPTSDTPGDRIITVQAPYALDKQRLLSQVGMALGCKTVLKRGWDGRYSVHLFGYASDLERVDMLFTSLLLQAVNGMTQTWVPYGESAAAFRRSWLAGFAAMIARRLQQAEQRAAANAAQEREQTGTGGPSVALVLADRATVVQRKLEEAYPKLGKARHRKLSGSGYRDGVEAGRRADLGGPRVGNGRRAALGG</sequence>
<accession>A0ABQ5QUH5</accession>
<dbReference type="Pfam" id="PF23771">
    <property type="entry name" value="DUF7168"/>
    <property type="match status" value="1"/>
</dbReference>
<reference evidence="4" key="1">
    <citation type="submission" date="2022-12" db="EMBL/GenBank/DDBJ databases">
        <title>New Phytohabitans aurantiacus sp. RD004123 nov., an actinomycete isolated from soil.</title>
        <authorList>
            <person name="Triningsih D.W."/>
            <person name="Harunari E."/>
            <person name="Igarashi Y."/>
        </authorList>
    </citation>
    <scope>NUCLEOTIDE SEQUENCE</scope>
    <source>
        <strain evidence="4">RD004123</strain>
    </source>
</reference>
<dbReference type="RefSeq" id="WP_281895182.1">
    <property type="nucleotide sequence ID" value="NZ_BSDI01000010.1"/>
</dbReference>
<protein>
    <recommendedName>
        <fullName evidence="6">DUF2786 domain-containing protein</fullName>
    </recommendedName>
</protein>
<comment type="caution">
    <text evidence="4">The sequence shown here is derived from an EMBL/GenBank/DDBJ whole genome shotgun (WGS) entry which is preliminary data.</text>
</comment>
<evidence type="ECO:0000313" key="4">
    <source>
        <dbReference type="EMBL" id="GLH97364.1"/>
    </source>
</evidence>